<accession>A0A0K1Q8S5</accession>
<reference evidence="2 3" key="1">
    <citation type="submission" date="2015-08" db="EMBL/GenBank/DDBJ databases">
        <authorList>
            <person name="Babu N.S."/>
            <person name="Beckwith C.J."/>
            <person name="Beseler K.G."/>
            <person name="Brison A."/>
            <person name="Carone J.V."/>
            <person name="Caskin T.P."/>
            <person name="Diamond M."/>
            <person name="Durham M.E."/>
            <person name="Foxe J.M."/>
            <person name="Go M."/>
            <person name="Henderson B.A."/>
            <person name="Jones I.B."/>
            <person name="McGettigan J.A."/>
            <person name="Micheletti S.J."/>
            <person name="Nasrallah M.E."/>
            <person name="Ortiz D."/>
            <person name="Piller C.R."/>
            <person name="Privatt S.R."/>
            <person name="Schneider S.L."/>
            <person name="Sharp S."/>
            <person name="Smith T.C."/>
            <person name="Stanton J.D."/>
            <person name="Ullery H.E."/>
            <person name="Wilson R.J."/>
            <person name="Serrano M.G."/>
            <person name="Buck G."/>
            <person name="Lee V."/>
            <person name="Wang Y."/>
            <person name="Carvalho R."/>
            <person name="Voegtly L."/>
            <person name="Shi R."/>
            <person name="Duckworth R."/>
            <person name="Johnson A."/>
            <person name="Loviza R."/>
            <person name="Walstead R."/>
            <person name="Shah Z."/>
            <person name="Kiflezghi M."/>
            <person name="Wade K."/>
            <person name="Ball S.L."/>
            <person name="Bradley K.W."/>
            <person name="Asai D.J."/>
            <person name="Bowman C.A."/>
            <person name="Russell D.A."/>
            <person name="Pope W.H."/>
            <person name="Jacobs-Sera D."/>
            <person name="Hendrix R.W."/>
            <person name="Hatfull G.F."/>
        </authorList>
    </citation>
    <scope>NUCLEOTIDE SEQUENCE [LARGE SCALE GENOMIC DNA]</scope>
    <source>
        <strain evidence="2 3">DSM 27648</strain>
    </source>
</reference>
<feature type="compositionally biased region" description="Basic and acidic residues" evidence="1">
    <location>
        <begin position="99"/>
        <end position="142"/>
    </location>
</feature>
<protein>
    <submittedName>
        <fullName evidence="2">Uncharacterized protein</fullName>
    </submittedName>
</protein>
<feature type="region of interest" description="Disordered" evidence="1">
    <location>
        <begin position="248"/>
        <end position="290"/>
    </location>
</feature>
<proteinExistence type="predicted"/>
<organism evidence="2 3">
    <name type="scientific">Labilithrix luteola</name>
    <dbReference type="NCBI Taxonomy" id="1391654"/>
    <lineage>
        <taxon>Bacteria</taxon>
        <taxon>Pseudomonadati</taxon>
        <taxon>Myxococcota</taxon>
        <taxon>Polyangia</taxon>
        <taxon>Polyangiales</taxon>
        <taxon>Labilitrichaceae</taxon>
        <taxon>Labilithrix</taxon>
    </lineage>
</organism>
<feature type="region of interest" description="Disordered" evidence="1">
    <location>
        <begin position="97"/>
        <end position="142"/>
    </location>
</feature>
<feature type="region of interest" description="Disordered" evidence="1">
    <location>
        <begin position="166"/>
        <end position="194"/>
    </location>
</feature>
<gene>
    <name evidence="2" type="ORF">AKJ09_08864</name>
</gene>
<evidence type="ECO:0000313" key="2">
    <source>
        <dbReference type="EMBL" id="AKV02201.1"/>
    </source>
</evidence>
<evidence type="ECO:0000313" key="3">
    <source>
        <dbReference type="Proteomes" id="UP000064967"/>
    </source>
</evidence>
<sequence>MSLLGLAVASTGCSMVGWKYDYGGRHYTMTKENSDYHAKAIRDVRTRYGDPQAQTDIANLKGACELFQKYAAEAPDPGSFTPARELLDADVRSTCARWHQQEHRDQQATDEKNRRDEVVQVREARSRQREEESRQRDTERREQYRRVITQRIERESKVLEACEANAPARANRRRHEEIARSNPAAALQKQCAPQRGTKTVKSECRDANGFTRTCSKSVPGEVIGYACPKSMDTEVVQIGLHQLGLLDTPPYPEDDSIQPGDETCEKTQASVKKAREMLEESAGTTTGALQ</sequence>
<evidence type="ECO:0000256" key="1">
    <source>
        <dbReference type="SAM" id="MobiDB-lite"/>
    </source>
</evidence>
<name>A0A0K1Q8S5_9BACT</name>
<dbReference type="Proteomes" id="UP000064967">
    <property type="component" value="Chromosome"/>
</dbReference>
<keyword evidence="3" id="KW-1185">Reference proteome</keyword>
<dbReference type="KEGG" id="llu:AKJ09_08864"/>
<dbReference type="AlphaFoldDB" id="A0A0K1Q8S5"/>
<dbReference type="EMBL" id="CP012333">
    <property type="protein sequence ID" value="AKV02201.1"/>
    <property type="molecule type" value="Genomic_DNA"/>
</dbReference>